<dbReference type="PRINTS" id="PR00401">
    <property type="entry name" value="SH2DOMAIN"/>
</dbReference>
<feature type="domain" description="SH2" evidence="8">
    <location>
        <begin position="109"/>
        <end position="205"/>
    </location>
</feature>
<dbReference type="SMART" id="SM00252">
    <property type="entry name" value="SH2"/>
    <property type="match status" value="1"/>
</dbReference>
<dbReference type="Gene3D" id="1.10.750.20">
    <property type="entry name" value="SOCS box"/>
    <property type="match status" value="1"/>
</dbReference>
<dbReference type="InterPro" id="IPR000980">
    <property type="entry name" value="SH2"/>
</dbReference>
<name>A0A9D3Q8K7_MEGAT</name>
<dbReference type="InterPro" id="IPR001496">
    <property type="entry name" value="SOCS_box"/>
</dbReference>
<keyword evidence="4" id="KW-0833">Ubl conjugation pathway</keyword>
<reference evidence="10" key="1">
    <citation type="submission" date="2021-01" db="EMBL/GenBank/DDBJ databases">
        <authorList>
            <person name="Zahm M."/>
            <person name="Roques C."/>
            <person name="Cabau C."/>
            <person name="Klopp C."/>
            <person name="Donnadieu C."/>
            <person name="Jouanno E."/>
            <person name="Lampietro C."/>
            <person name="Louis A."/>
            <person name="Herpin A."/>
            <person name="Echchiki A."/>
            <person name="Berthelot C."/>
            <person name="Parey E."/>
            <person name="Roest-Crollius H."/>
            <person name="Braasch I."/>
            <person name="Postlethwait J."/>
            <person name="Bobe J."/>
            <person name="Montfort J."/>
            <person name="Bouchez O."/>
            <person name="Begum T."/>
            <person name="Mejri S."/>
            <person name="Adams A."/>
            <person name="Chen W.-J."/>
            <person name="Guiguen Y."/>
        </authorList>
    </citation>
    <scope>NUCLEOTIDE SEQUENCE</scope>
    <source>
        <strain evidence="10">YG-15Mar2019-1</strain>
        <tissue evidence="10">Brain</tissue>
    </source>
</reference>
<feature type="domain" description="SOCS box" evidence="9">
    <location>
        <begin position="218"/>
        <end position="264"/>
    </location>
</feature>
<accession>A0A9D3Q8K7</accession>
<dbReference type="Gene3D" id="3.30.505.10">
    <property type="entry name" value="SH2 domain"/>
    <property type="match status" value="1"/>
</dbReference>
<keyword evidence="3" id="KW-0734">Signal transduction inhibitor</keyword>
<dbReference type="SUPFAM" id="SSF55550">
    <property type="entry name" value="SH2 domain"/>
    <property type="match status" value="1"/>
</dbReference>
<dbReference type="EMBL" id="JAFDVH010000005">
    <property type="protein sequence ID" value="KAG7478473.1"/>
    <property type="molecule type" value="Genomic_DNA"/>
</dbReference>
<dbReference type="Pfam" id="PF07525">
    <property type="entry name" value="SOCS_box"/>
    <property type="match status" value="1"/>
</dbReference>
<dbReference type="GO" id="GO:0046854">
    <property type="term" value="P:phosphatidylinositol phosphate biosynthetic process"/>
    <property type="evidence" value="ECO:0007669"/>
    <property type="project" value="TreeGrafter"/>
</dbReference>
<keyword evidence="11" id="KW-1185">Reference proteome</keyword>
<dbReference type="Pfam" id="PF00017">
    <property type="entry name" value="SH2"/>
    <property type="match status" value="1"/>
</dbReference>
<dbReference type="Proteomes" id="UP001046870">
    <property type="component" value="Chromosome 5"/>
</dbReference>
<dbReference type="GO" id="GO:0009968">
    <property type="term" value="P:negative regulation of signal transduction"/>
    <property type="evidence" value="ECO:0007669"/>
    <property type="project" value="UniProtKB-KW"/>
</dbReference>
<evidence type="ECO:0000256" key="1">
    <source>
        <dbReference type="ARBA" id="ARBA00004906"/>
    </source>
</evidence>
<evidence type="ECO:0000259" key="9">
    <source>
        <dbReference type="PROSITE" id="PS50225"/>
    </source>
</evidence>
<evidence type="ECO:0000256" key="5">
    <source>
        <dbReference type="ARBA" id="ARBA00022999"/>
    </source>
</evidence>
<proteinExistence type="predicted"/>
<dbReference type="SMART" id="SM00253">
    <property type="entry name" value="SOCS"/>
    <property type="match status" value="1"/>
</dbReference>
<dbReference type="GO" id="GO:0005942">
    <property type="term" value="C:phosphatidylinositol 3-kinase complex"/>
    <property type="evidence" value="ECO:0007669"/>
    <property type="project" value="TreeGrafter"/>
</dbReference>
<evidence type="ECO:0000313" key="10">
    <source>
        <dbReference type="EMBL" id="KAG7478473.1"/>
    </source>
</evidence>
<keyword evidence="2" id="KW-0341">Growth regulation</keyword>
<evidence type="ECO:0000256" key="6">
    <source>
        <dbReference type="PROSITE-ProRule" id="PRU00191"/>
    </source>
</evidence>
<evidence type="ECO:0008006" key="12">
    <source>
        <dbReference type="Google" id="ProtNLM"/>
    </source>
</evidence>
<dbReference type="GO" id="GO:0035556">
    <property type="term" value="P:intracellular signal transduction"/>
    <property type="evidence" value="ECO:0007669"/>
    <property type="project" value="InterPro"/>
</dbReference>
<dbReference type="SUPFAM" id="SSF158235">
    <property type="entry name" value="SOCS box-like"/>
    <property type="match status" value="1"/>
</dbReference>
<comment type="pathway">
    <text evidence="1">Protein modification; protein ubiquitination.</text>
</comment>
<dbReference type="PROSITE" id="PS50225">
    <property type="entry name" value="SOCS"/>
    <property type="match status" value="1"/>
</dbReference>
<evidence type="ECO:0000256" key="2">
    <source>
        <dbReference type="ARBA" id="ARBA00022604"/>
    </source>
</evidence>
<dbReference type="InterPro" id="IPR036860">
    <property type="entry name" value="SH2_dom_sf"/>
</dbReference>
<feature type="region of interest" description="Disordered" evidence="7">
    <location>
        <begin position="195"/>
        <end position="215"/>
    </location>
</feature>
<protein>
    <recommendedName>
        <fullName evidence="12">Suppressor of cytokine signaling 2</fullName>
    </recommendedName>
</protein>
<evidence type="ECO:0000256" key="3">
    <source>
        <dbReference type="ARBA" id="ARBA00022700"/>
    </source>
</evidence>
<organism evidence="10 11">
    <name type="scientific">Megalops atlanticus</name>
    <name type="common">Tarpon</name>
    <name type="synonym">Clupea gigantea</name>
    <dbReference type="NCBI Taxonomy" id="7932"/>
    <lineage>
        <taxon>Eukaryota</taxon>
        <taxon>Metazoa</taxon>
        <taxon>Chordata</taxon>
        <taxon>Craniata</taxon>
        <taxon>Vertebrata</taxon>
        <taxon>Euteleostomi</taxon>
        <taxon>Actinopterygii</taxon>
        <taxon>Neopterygii</taxon>
        <taxon>Teleostei</taxon>
        <taxon>Elopiformes</taxon>
        <taxon>Megalopidae</taxon>
        <taxon>Megalops</taxon>
    </lineage>
</organism>
<dbReference type="AlphaFoldDB" id="A0A9D3Q8K7"/>
<evidence type="ECO:0000259" key="8">
    <source>
        <dbReference type="PROSITE" id="PS50001"/>
    </source>
</evidence>
<dbReference type="FunFam" id="1.10.750.20:FF:000002">
    <property type="entry name" value="Suppressor of cytokine signaling 2"/>
    <property type="match status" value="1"/>
</dbReference>
<dbReference type="PROSITE" id="PS50001">
    <property type="entry name" value="SH2"/>
    <property type="match status" value="1"/>
</dbReference>
<dbReference type="OrthoDB" id="10063348at2759"/>
<comment type="caution">
    <text evidence="10">The sequence shown here is derived from an EMBL/GenBank/DDBJ whole genome shotgun (WGS) entry which is preliminary data.</text>
</comment>
<dbReference type="GO" id="GO:0046935">
    <property type="term" value="F:1-phosphatidylinositol-3-kinase regulator activity"/>
    <property type="evidence" value="ECO:0007669"/>
    <property type="project" value="TreeGrafter"/>
</dbReference>
<evidence type="ECO:0000256" key="7">
    <source>
        <dbReference type="SAM" id="MobiDB-lite"/>
    </source>
</evidence>
<keyword evidence="5 6" id="KW-0727">SH2 domain</keyword>
<evidence type="ECO:0000313" key="11">
    <source>
        <dbReference type="Proteomes" id="UP001046870"/>
    </source>
</evidence>
<dbReference type="InterPro" id="IPR036036">
    <property type="entry name" value="SOCS_box-like_dom_sf"/>
</dbReference>
<evidence type="ECO:0000256" key="4">
    <source>
        <dbReference type="ARBA" id="ARBA00022786"/>
    </source>
</evidence>
<dbReference type="PANTHER" id="PTHR10155">
    <property type="entry name" value="PHOSPHATIDYLINOSITOL 3-KINASE REGULATORY SUBUNIT"/>
    <property type="match status" value="1"/>
</dbReference>
<gene>
    <name evidence="10" type="ORF">MATL_G00081080</name>
</gene>
<dbReference type="PANTHER" id="PTHR10155:SF7">
    <property type="entry name" value="SUPPRESSOR OF CYTOKINE SIGNALING 2"/>
    <property type="match status" value="1"/>
</dbReference>
<sequence length="265" mass="29321">MKEKEGRSPAVLIKAYPLCFCRPGMGHMQCTSQVREADEEAHRVQDRTHLSGSFRHKQTSSGVLMILNTGKWHSPAGAKGSGPHLRGGESTADMPHLERAMAHLRESGWYWGSITAAQAKEVLGGAREGSFLLRDSSRPGYQLTLSVQSSLGPTHLRIESAGGTFGFDSLAMARPRLRRFSGVVQLVQHYALTCRGRPRPLDPPTQEEEGPDRPLQLQLTRPLYRTAPSLQHLCRITINQHSDAHSDLPLPGTLTAFLQEYPFLL</sequence>
<dbReference type="SMART" id="SM00969">
    <property type="entry name" value="SOCS_box"/>
    <property type="match status" value="1"/>
</dbReference>